<evidence type="ECO:0000256" key="1">
    <source>
        <dbReference type="ARBA" id="ARBA00022553"/>
    </source>
</evidence>
<keyword evidence="4" id="KW-0804">Transcription</keyword>
<dbReference type="PROSITE" id="PS50110">
    <property type="entry name" value="RESPONSE_REGULATORY"/>
    <property type="match status" value="1"/>
</dbReference>
<dbReference type="PROSITE" id="PS00622">
    <property type="entry name" value="HTH_LUXR_1"/>
    <property type="match status" value="1"/>
</dbReference>
<dbReference type="Pfam" id="PF00196">
    <property type="entry name" value="GerE"/>
    <property type="match status" value="1"/>
</dbReference>
<evidence type="ECO:0000259" key="7">
    <source>
        <dbReference type="PROSITE" id="PS50110"/>
    </source>
</evidence>
<proteinExistence type="predicted"/>
<keyword evidence="1 5" id="KW-0597">Phosphoprotein</keyword>
<sequence>MIRLLIADDEALMRAGISMIVEHAPDIEVVAEVADGRAAVAGCREHRVDVALLDIRMPGGDGLTAAADIARHHPATNVVVLTTFGEDRYVAEALRAGAVGFLLKDTGPADLIQAIRVAARGESVLAPTIVRRLVDRYLAPDTAEIAGKRLEGLTDTERDVLRAVATGASNAEIAAALFMAAGTVKAHISRILTKLDCANRVQAAILAHEAGLR</sequence>
<feature type="domain" description="Response regulatory" evidence="7">
    <location>
        <begin position="3"/>
        <end position="119"/>
    </location>
</feature>
<comment type="caution">
    <text evidence="8">The sequence shown here is derived from an EMBL/GenBank/DDBJ whole genome shotgun (WGS) entry which is preliminary data.</text>
</comment>
<dbReference type="InterPro" id="IPR000792">
    <property type="entry name" value="Tscrpt_reg_LuxR_C"/>
</dbReference>
<feature type="domain" description="HTH luxR-type" evidence="6">
    <location>
        <begin position="146"/>
        <end position="211"/>
    </location>
</feature>
<dbReference type="PANTHER" id="PTHR43214:SF24">
    <property type="entry name" value="TRANSCRIPTIONAL REGULATORY PROTEIN NARL-RELATED"/>
    <property type="match status" value="1"/>
</dbReference>
<dbReference type="InterPro" id="IPR039420">
    <property type="entry name" value="WalR-like"/>
</dbReference>
<dbReference type="GO" id="GO:0003677">
    <property type="term" value="F:DNA binding"/>
    <property type="evidence" value="ECO:0007669"/>
    <property type="project" value="UniProtKB-KW"/>
</dbReference>
<name>A0A9X2VQI1_9PSEU</name>
<evidence type="ECO:0000256" key="5">
    <source>
        <dbReference type="PROSITE-ProRule" id="PRU00169"/>
    </source>
</evidence>
<feature type="modified residue" description="4-aspartylphosphate" evidence="5">
    <location>
        <position position="54"/>
    </location>
</feature>
<dbReference type="CDD" id="cd17535">
    <property type="entry name" value="REC_NarL-like"/>
    <property type="match status" value="1"/>
</dbReference>
<dbReference type="SMART" id="SM00448">
    <property type="entry name" value="REC"/>
    <property type="match status" value="1"/>
</dbReference>
<dbReference type="EMBL" id="JANYMP010000016">
    <property type="protein sequence ID" value="MCS7480970.1"/>
    <property type="molecule type" value="Genomic_DNA"/>
</dbReference>
<dbReference type="PRINTS" id="PR00038">
    <property type="entry name" value="HTHLUXR"/>
</dbReference>
<dbReference type="GO" id="GO:0006355">
    <property type="term" value="P:regulation of DNA-templated transcription"/>
    <property type="evidence" value="ECO:0007669"/>
    <property type="project" value="InterPro"/>
</dbReference>
<protein>
    <submittedName>
        <fullName evidence="8">Response regulator transcription factor</fullName>
    </submittedName>
</protein>
<evidence type="ECO:0000313" key="8">
    <source>
        <dbReference type="EMBL" id="MCS7480970.1"/>
    </source>
</evidence>
<dbReference type="PROSITE" id="PS50043">
    <property type="entry name" value="HTH_LUXR_2"/>
    <property type="match status" value="1"/>
</dbReference>
<reference evidence="8" key="1">
    <citation type="submission" date="2022-08" db="EMBL/GenBank/DDBJ databases">
        <authorList>
            <person name="Tistechok S."/>
            <person name="Samborskyy M."/>
            <person name="Roman I."/>
        </authorList>
    </citation>
    <scope>NUCLEOTIDE SEQUENCE</scope>
    <source>
        <strain evidence="8">DSM 103496</strain>
    </source>
</reference>
<dbReference type="PANTHER" id="PTHR43214">
    <property type="entry name" value="TWO-COMPONENT RESPONSE REGULATOR"/>
    <property type="match status" value="1"/>
</dbReference>
<dbReference type="CDD" id="cd06170">
    <property type="entry name" value="LuxR_C_like"/>
    <property type="match status" value="1"/>
</dbReference>
<evidence type="ECO:0000313" key="9">
    <source>
        <dbReference type="Proteomes" id="UP001141259"/>
    </source>
</evidence>
<dbReference type="InterPro" id="IPR058245">
    <property type="entry name" value="NreC/VraR/RcsB-like_REC"/>
</dbReference>
<evidence type="ECO:0000256" key="4">
    <source>
        <dbReference type="ARBA" id="ARBA00023163"/>
    </source>
</evidence>
<dbReference type="Gene3D" id="3.40.50.2300">
    <property type="match status" value="1"/>
</dbReference>
<dbReference type="InterPro" id="IPR016032">
    <property type="entry name" value="Sig_transdc_resp-reg_C-effctor"/>
</dbReference>
<dbReference type="Pfam" id="PF00072">
    <property type="entry name" value="Response_reg"/>
    <property type="match status" value="1"/>
</dbReference>
<keyword evidence="2" id="KW-0805">Transcription regulation</keyword>
<dbReference type="Proteomes" id="UP001141259">
    <property type="component" value="Unassembled WGS sequence"/>
</dbReference>
<evidence type="ECO:0000256" key="3">
    <source>
        <dbReference type="ARBA" id="ARBA00023125"/>
    </source>
</evidence>
<evidence type="ECO:0000256" key="2">
    <source>
        <dbReference type="ARBA" id="ARBA00023015"/>
    </source>
</evidence>
<dbReference type="AlphaFoldDB" id="A0A9X2VQI1"/>
<dbReference type="SMART" id="SM00421">
    <property type="entry name" value="HTH_LUXR"/>
    <property type="match status" value="1"/>
</dbReference>
<accession>A0A9X2VQI1</accession>
<dbReference type="RefSeq" id="WP_259626466.1">
    <property type="nucleotide sequence ID" value="NZ_JANYMP010000016.1"/>
</dbReference>
<organism evidence="8 9">
    <name type="scientific">Umezawaea endophytica</name>
    <dbReference type="NCBI Taxonomy" id="1654476"/>
    <lineage>
        <taxon>Bacteria</taxon>
        <taxon>Bacillati</taxon>
        <taxon>Actinomycetota</taxon>
        <taxon>Actinomycetes</taxon>
        <taxon>Pseudonocardiales</taxon>
        <taxon>Pseudonocardiaceae</taxon>
        <taxon>Umezawaea</taxon>
    </lineage>
</organism>
<dbReference type="GO" id="GO:0000160">
    <property type="term" value="P:phosphorelay signal transduction system"/>
    <property type="evidence" value="ECO:0007669"/>
    <property type="project" value="InterPro"/>
</dbReference>
<evidence type="ECO:0000259" key="6">
    <source>
        <dbReference type="PROSITE" id="PS50043"/>
    </source>
</evidence>
<dbReference type="SUPFAM" id="SSF52172">
    <property type="entry name" value="CheY-like"/>
    <property type="match status" value="1"/>
</dbReference>
<keyword evidence="9" id="KW-1185">Reference proteome</keyword>
<keyword evidence="3" id="KW-0238">DNA-binding</keyword>
<dbReference type="SUPFAM" id="SSF46894">
    <property type="entry name" value="C-terminal effector domain of the bipartite response regulators"/>
    <property type="match status" value="1"/>
</dbReference>
<dbReference type="InterPro" id="IPR011006">
    <property type="entry name" value="CheY-like_superfamily"/>
</dbReference>
<dbReference type="InterPro" id="IPR001789">
    <property type="entry name" value="Sig_transdc_resp-reg_receiver"/>
</dbReference>
<gene>
    <name evidence="8" type="ORF">NZH93_29285</name>
</gene>